<feature type="domain" description="Coenzyme Q-binding protein COQ10 START" evidence="1">
    <location>
        <begin position="3"/>
        <end position="115"/>
    </location>
</feature>
<evidence type="ECO:0000259" key="1">
    <source>
        <dbReference type="Pfam" id="PF03364"/>
    </source>
</evidence>
<dbReference type="SUPFAM" id="SSF55961">
    <property type="entry name" value="Bet v1-like"/>
    <property type="match status" value="2"/>
</dbReference>
<dbReference type="Gene3D" id="3.30.530.20">
    <property type="match status" value="2"/>
</dbReference>
<dbReference type="InterPro" id="IPR023393">
    <property type="entry name" value="START-like_dom_sf"/>
</dbReference>
<protein>
    <submittedName>
        <fullName evidence="2">Aromatase/cyclase</fullName>
    </submittedName>
</protein>
<comment type="caution">
    <text evidence="2">The sequence shown here is derived from an EMBL/GenBank/DDBJ whole genome shotgun (WGS) entry which is preliminary data.</text>
</comment>
<gene>
    <name evidence="2" type="ORF">RM423_22915</name>
</gene>
<dbReference type="EMBL" id="JAVREH010000078">
    <property type="protein sequence ID" value="MDT0264223.1"/>
    <property type="molecule type" value="Genomic_DNA"/>
</dbReference>
<sequence length="299" mass="33070">MLVTAPARAVYDLLADVTGWPEIFHPTVYAQQLQMTGGRERIRLWAMANGQVKTWVSGRTLTPEALRIDFRQEVSQHPVESMGGSWVIEDLGEQGCRIVLLHDFTAVGNDPENVAWIGGVIERNSSSELLGLKTAAEAMTEAEQLTIRFEDSIVIDGSAADVYDFLNEAKLWSERLPHVATVDLREDSPGLQVLRMETRTKDGSTHTTESVRVCLPHEKIVYKQLELPALMSLHTGHWLLQQDGEQVRATSRHTVTVKESKITTILGPEAGIEEARNYLRTALSGNSLATLGHAGPDPE</sequence>
<accession>A0ABU2JHL4</accession>
<proteinExistence type="predicted"/>
<dbReference type="CDD" id="cd08861">
    <property type="entry name" value="OtcD1_ARO-CYC_like"/>
    <property type="match status" value="2"/>
</dbReference>
<evidence type="ECO:0000313" key="2">
    <source>
        <dbReference type="EMBL" id="MDT0264223.1"/>
    </source>
</evidence>
<name>A0ABU2JHL4_9ACTN</name>
<dbReference type="InterPro" id="IPR005031">
    <property type="entry name" value="COQ10_START"/>
</dbReference>
<dbReference type="Pfam" id="PF03364">
    <property type="entry name" value="Polyketide_cyc"/>
    <property type="match status" value="1"/>
</dbReference>
<evidence type="ECO:0000313" key="3">
    <source>
        <dbReference type="Proteomes" id="UP001183176"/>
    </source>
</evidence>
<dbReference type="Pfam" id="PF10604">
    <property type="entry name" value="Polyketide_cyc2"/>
    <property type="match status" value="1"/>
</dbReference>
<keyword evidence="3" id="KW-1185">Reference proteome</keyword>
<dbReference type="Proteomes" id="UP001183176">
    <property type="component" value="Unassembled WGS sequence"/>
</dbReference>
<organism evidence="2 3">
    <name type="scientific">Jatrophihabitans lederbergiae</name>
    <dbReference type="NCBI Taxonomy" id="3075547"/>
    <lineage>
        <taxon>Bacteria</taxon>
        <taxon>Bacillati</taxon>
        <taxon>Actinomycetota</taxon>
        <taxon>Actinomycetes</taxon>
        <taxon>Jatrophihabitantales</taxon>
        <taxon>Jatrophihabitantaceae</taxon>
        <taxon>Jatrophihabitans</taxon>
    </lineage>
</organism>
<reference evidence="3" key="1">
    <citation type="submission" date="2023-07" db="EMBL/GenBank/DDBJ databases">
        <title>30 novel species of actinomycetes from the DSMZ collection.</title>
        <authorList>
            <person name="Nouioui I."/>
        </authorList>
    </citation>
    <scope>NUCLEOTIDE SEQUENCE [LARGE SCALE GENOMIC DNA]</scope>
    <source>
        <strain evidence="3">DSM 44399</strain>
    </source>
</reference>
<dbReference type="InterPro" id="IPR019587">
    <property type="entry name" value="Polyketide_cyclase/dehydratase"/>
</dbReference>